<gene>
    <name evidence="2" type="ORF">NCCP691_04280</name>
</gene>
<proteinExistence type="predicted"/>
<accession>A0ABQ4PZW1</accession>
<comment type="caution">
    <text evidence="2">The sequence shown here is derived from an EMBL/GenBank/DDBJ whole genome shotgun (WGS) entry which is preliminary data.</text>
</comment>
<feature type="compositionally biased region" description="Polar residues" evidence="1">
    <location>
        <begin position="1"/>
        <end position="32"/>
    </location>
</feature>
<reference evidence="2 3" key="1">
    <citation type="journal article" date="2022" name="Int. J. Syst. Evol. Microbiol.">
        <title>Noviherbaspirillum aridicola sp. nov., isolated from an arid soil in Pakistan.</title>
        <authorList>
            <person name="Khan I.U."/>
            <person name="Saqib M."/>
            <person name="Amin A."/>
            <person name="Hussain F."/>
            <person name="Li L."/>
            <person name="Liu Y.H."/>
            <person name="Fang B.Z."/>
            <person name="Ahmed I."/>
            <person name="Li W.J."/>
        </authorList>
    </citation>
    <scope>NUCLEOTIDE SEQUENCE [LARGE SCALE GENOMIC DNA]</scope>
    <source>
        <strain evidence="2 3">NCCP-691</strain>
    </source>
</reference>
<organism evidence="2 3">
    <name type="scientific">Noviherbaspirillum aridicola</name>
    <dbReference type="NCBI Taxonomy" id="2849687"/>
    <lineage>
        <taxon>Bacteria</taxon>
        <taxon>Pseudomonadati</taxon>
        <taxon>Pseudomonadota</taxon>
        <taxon>Betaproteobacteria</taxon>
        <taxon>Burkholderiales</taxon>
        <taxon>Oxalobacteraceae</taxon>
        <taxon>Noviherbaspirillum</taxon>
    </lineage>
</organism>
<evidence type="ECO:0000313" key="3">
    <source>
        <dbReference type="Proteomes" id="UP000887222"/>
    </source>
</evidence>
<dbReference type="RefSeq" id="WP_220806597.1">
    <property type="nucleotide sequence ID" value="NZ_BPMK01000002.1"/>
</dbReference>
<name>A0ABQ4PZW1_9BURK</name>
<feature type="region of interest" description="Disordered" evidence="1">
    <location>
        <begin position="1"/>
        <end position="103"/>
    </location>
</feature>
<evidence type="ECO:0000313" key="2">
    <source>
        <dbReference type="EMBL" id="GIZ50414.1"/>
    </source>
</evidence>
<dbReference type="Proteomes" id="UP000887222">
    <property type="component" value="Unassembled WGS sequence"/>
</dbReference>
<dbReference type="EMBL" id="BPMK01000002">
    <property type="protein sequence ID" value="GIZ50414.1"/>
    <property type="molecule type" value="Genomic_DNA"/>
</dbReference>
<protein>
    <submittedName>
        <fullName evidence="2">Uncharacterized protein</fullName>
    </submittedName>
</protein>
<evidence type="ECO:0000256" key="1">
    <source>
        <dbReference type="SAM" id="MobiDB-lite"/>
    </source>
</evidence>
<sequence length="103" mass="10948">MANTQQPDQGRQTPPQVSQQVTSASQLSQSGDDNAEDGRFSVAEEVNLDEQSDQARRVGQPPEGQGDPSEAMARSLQQGQDEAGAGARENLQASIERAVPRGD</sequence>
<keyword evidence="3" id="KW-1185">Reference proteome</keyword>